<dbReference type="InterPro" id="IPR050315">
    <property type="entry name" value="FAD-oxidoreductase_2"/>
</dbReference>
<dbReference type="Pfam" id="PF00890">
    <property type="entry name" value="FAD_binding_2"/>
    <property type="match status" value="1"/>
</dbReference>
<sequence>MTDFTTARPFAHEDVAHWDIETEVAIVGFGASGASAAIEAAQAGARTTIFEMGSGSGGASALSGGEIYVGGGTDVQQAAGFDDSVEALEAYLMMAGGPDADAAKVTLYARESLAHFQWLKDQGVPYKGTFVPGKIIEPETDDTLIWSGSEEAWPFSEKSRPAPRGHVIQHMGWGGGRRLVDVLEAKARELGVEVRCDARVLSLVADRDGAVTGLIVKIDNKPQFVRASRGVVLCTGGFCMNQDMLRRYAPEALRLSDPIGENDNGSGILMGMGAGGDAIHMDQFFTTCPWIMPPSLVYGIIVNERGQRFINEDCYHGRVSRTMIDQPGGRVFLLADNAIFERPFELSRIEIAAVGETWEEVEQELGMAEGTLAATVHTFNRYAAEGHDPVYRKHPQWLKVLNEGPFVALELNFSESFFSFFTLGGLNTLPTGEVLDSAGRAVRGLYAAGRATSGLPRWGHGYSSGMSLADCTFFGRQAGKQAATAGTATLVEAAE</sequence>
<dbReference type="RefSeq" id="WP_070934041.1">
    <property type="nucleotide sequence ID" value="NZ_MIPT01000001.1"/>
</dbReference>
<dbReference type="PANTHER" id="PTHR43400:SF10">
    <property type="entry name" value="3-OXOSTEROID 1-DEHYDROGENASE"/>
    <property type="match status" value="1"/>
</dbReference>
<dbReference type="SUPFAM" id="SSF51905">
    <property type="entry name" value="FAD/NAD(P)-binding domain"/>
    <property type="match status" value="1"/>
</dbReference>
<dbReference type="Gene3D" id="3.90.700.10">
    <property type="entry name" value="Succinate dehydrogenase/fumarate reductase flavoprotein, catalytic domain"/>
    <property type="match status" value="1"/>
</dbReference>
<keyword evidence="4 6" id="KW-0560">Oxidoreductase</keyword>
<evidence type="ECO:0000259" key="5">
    <source>
        <dbReference type="Pfam" id="PF00890"/>
    </source>
</evidence>
<name>A0A1S1HEJ5_9SPHN</name>
<protein>
    <submittedName>
        <fullName evidence="6">Fumarate reductase flavoprotein subunit</fullName>
        <ecNumber evidence="6">1.3.5.4</ecNumber>
    </submittedName>
</protein>
<evidence type="ECO:0000256" key="2">
    <source>
        <dbReference type="ARBA" id="ARBA00022630"/>
    </source>
</evidence>
<accession>A0A1S1HEJ5</accession>
<evidence type="ECO:0000313" key="6">
    <source>
        <dbReference type="EMBL" id="OHT20518.1"/>
    </source>
</evidence>
<dbReference type="GO" id="GO:0016491">
    <property type="term" value="F:oxidoreductase activity"/>
    <property type="evidence" value="ECO:0007669"/>
    <property type="project" value="UniProtKB-KW"/>
</dbReference>
<dbReference type="PANTHER" id="PTHR43400">
    <property type="entry name" value="FUMARATE REDUCTASE"/>
    <property type="match status" value="1"/>
</dbReference>
<dbReference type="SUPFAM" id="SSF56425">
    <property type="entry name" value="Succinate dehydrogenase/fumarate reductase flavoprotein, catalytic domain"/>
    <property type="match status" value="1"/>
</dbReference>
<dbReference type="EC" id="1.3.5.4" evidence="6"/>
<proteinExistence type="predicted"/>
<dbReference type="AlphaFoldDB" id="A0A1S1HEJ5"/>
<reference evidence="6 7" key="1">
    <citation type="submission" date="2016-09" db="EMBL/GenBank/DDBJ databases">
        <title>Metabolic pathway, cell adaptation mechanisms and a novel monoxygenase revealed through proteogenomic-transcription analysis of a Sphingomonas haloaromaticamans strain degrading the fungicide ortho-phenylphenol.</title>
        <authorList>
            <person name="Perruchon C."/>
            <person name="Papadopoulou E.S."/>
            <person name="Rousidou C."/>
            <person name="Vasileiadis S."/>
            <person name="Tanou G."/>
            <person name="Amoutzias G."/>
            <person name="Molassiotis A."/>
            <person name="Karpouzas D.G."/>
        </authorList>
    </citation>
    <scope>NUCLEOTIDE SEQUENCE [LARGE SCALE GENOMIC DNA]</scope>
    <source>
        <strain evidence="6 7">P3</strain>
    </source>
</reference>
<dbReference type="GO" id="GO:0008202">
    <property type="term" value="P:steroid metabolic process"/>
    <property type="evidence" value="ECO:0007669"/>
    <property type="project" value="UniProtKB-ARBA"/>
</dbReference>
<evidence type="ECO:0000256" key="1">
    <source>
        <dbReference type="ARBA" id="ARBA00001974"/>
    </source>
</evidence>
<dbReference type="PRINTS" id="PR00411">
    <property type="entry name" value="PNDRDTASEI"/>
</dbReference>
<dbReference type="OrthoDB" id="3178130at2"/>
<organism evidence="6 7">
    <name type="scientific">Edaphosphingomonas haloaromaticamans</name>
    <dbReference type="NCBI Taxonomy" id="653954"/>
    <lineage>
        <taxon>Bacteria</taxon>
        <taxon>Pseudomonadati</taxon>
        <taxon>Pseudomonadota</taxon>
        <taxon>Alphaproteobacteria</taxon>
        <taxon>Sphingomonadales</taxon>
        <taxon>Rhizorhabdaceae</taxon>
        <taxon>Edaphosphingomonas</taxon>
    </lineage>
</organism>
<feature type="domain" description="FAD-dependent oxidoreductase 2 FAD-binding" evidence="5">
    <location>
        <begin position="24"/>
        <end position="455"/>
    </location>
</feature>
<evidence type="ECO:0000256" key="4">
    <source>
        <dbReference type="ARBA" id="ARBA00023002"/>
    </source>
</evidence>
<dbReference type="InterPro" id="IPR036188">
    <property type="entry name" value="FAD/NAD-bd_sf"/>
</dbReference>
<keyword evidence="2" id="KW-0285">Flavoprotein</keyword>
<dbReference type="InterPro" id="IPR003953">
    <property type="entry name" value="FAD-dep_OxRdtase_2_FAD-bd"/>
</dbReference>
<evidence type="ECO:0000256" key="3">
    <source>
        <dbReference type="ARBA" id="ARBA00022827"/>
    </source>
</evidence>
<dbReference type="Proteomes" id="UP000179467">
    <property type="component" value="Unassembled WGS sequence"/>
</dbReference>
<dbReference type="InterPro" id="IPR027477">
    <property type="entry name" value="Succ_DH/fumarate_Rdtase_cat_sf"/>
</dbReference>
<gene>
    <name evidence="6" type="primary">ifcA</name>
    <name evidence="6" type="ORF">BHE75_02516</name>
</gene>
<dbReference type="EMBL" id="MIPT01000001">
    <property type="protein sequence ID" value="OHT20518.1"/>
    <property type="molecule type" value="Genomic_DNA"/>
</dbReference>
<comment type="cofactor">
    <cofactor evidence="1">
        <name>FAD</name>
        <dbReference type="ChEBI" id="CHEBI:57692"/>
    </cofactor>
</comment>
<comment type="caution">
    <text evidence="6">The sequence shown here is derived from an EMBL/GenBank/DDBJ whole genome shotgun (WGS) entry which is preliminary data.</text>
</comment>
<keyword evidence="7" id="KW-1185">Reference proteome</keyword>
<keyword evidence="3" id="KW-0274">FAD</keyword>
<dbReference type="Gene3D" id="3.50.50.60">
    <property type="entry name" value="FAD/NAD(P)-binding domain"/>
    <property type="match status" value="1"/>
</dbReference>
<evidence type="ECO:0000313" key="7">
    <source>
        <dbReference type="Proteomes" id="UP000179467"/>
    </source>
</evidence>
<dbReference type="NCBIfam" id="NF005510">
    <property type="entry name" value="PRK07121.1-3"/>
    <property type="match status" value="1"/>
</dbReference>